<evidence type="ECO:0000313" key="2">
    <source>
        <dbReference type="Proteomes" id="UP001374535"/>
    </source>
</evidence>
<organism evidence="1 2">
    <name type="scientific">Vigna mungo</name>
    <name type="common">Black gram</name>
    <name type="synonym">Phaseolus mungo</name>
    <dbReference type="NCBI Taxonomy" id="3915"/>
    <lineage>
        <taxon>Eukaryota</taxon>
        <taxon>Viridiplantae</taxon>
        <taxon>Streptophyta</taxon>
        <taxon>Embryophyta</taxon>
        <taxon>Tracheophyta</taxon>
        <taxon>Spermatophyta</taxon>
        <taxon>Magnoliopsida</taxon>
        <taxon>eudicotyledons</taxon>
        <taxon>Gunneridae</taxon>
        <taxon>Pentapetalae</taxon>
        <taxon>rosids</taxon>
        <taxon>fabids</taxon>
        <taxon>Fabales</taxon>
        <taxon>Fabaceae</taxon>
        <taxon>Papilionoideae</taxon>
        <taxon>50 kb inversion clade</taxon>
        <taxon>NPAAA clade</taxon>
        <taxon>indigoferoid/millettioid clade</taxon>
        <taxon>Phaseoleae</taxon>
        <taxon>Vigna</taxon>
    </lineage>
</organism>
<keyword evidence="2" id="KW-1185">Reference proteome</keyword>
<dbReference type="Proteomes" id="UP001374535">
    <property type="component" value="Chromosome 5"/>
</dbReference>
<name>A0AAQ3RZJ8_VIGMU</name>
<dbReference type="AlphaFoldDB" id="A0AAQ3RZJ8"/>
<accession>A0AAQ3RZJ8</accession>
<reference evidence="1 2" key="1">
    <citation type="journal article" date="2023" name="Life. Sci Alliance">
        <title>Evolutionary insights into 3D genome organization and epigenetic landscape of Vigna mungo.</title>
        <authorList>
            <person name="Junaid A."/>
            <person name="Singh B."/>
            <person name="Bhatia S."/>
        </authorList>
    </citation>
    <scope>NUCLEOTIDE SEQUENCE [LARGE SCALE GENOMIC DNA]</scope>
    <source>
        <strain evidence="1">Urdbean</strain>
    </source>
</reference>
<evidence type="ECO:0000313" key="1">
    <source>
        <dbReference type="EMBL" id="WVZ10261.1"/>
    </source>
</evidence>
<dbReference type="EMBL" id="CP144696">
    <property type="protein sequence ID" value="WVZ10261.1"/>
    <property type="molecule type" value="Genomic_DNA"/>
</dbReference>
<gene>
    <name evidence="1" type="ORF">V8G54_014791</name>
</gene>
<sequence>MFFIAPHDATKFRSNRIINTPIRHKGHRIRLSIPHFCKRNPVRIHRYFHRGWRANRHVIHRCGLPHVGQRASVPYNLIGSENDRERWIIEVTRVSKFGGTIDVGMLNHESEMVEGIVEGAQKGNVVLCGGIINKARR</sequence>
<protein>
    <submittedName>
        <fullName evidence="1">Uncharacterized protein</fullName>
    </submittedName>
</protein>
<proteinExistence type="predicted"/>